<dbReference type="Proteomes" id="UP001060215">
    <property type="component" value="Chromosome 14"/>
</dbReference>
<evidence type="ECO:0000313" key="1">
    <source>
        <dbReference type="EMBL" id="KAI7988568.1"/>
    </source>
</evidence>
<dbReference type="EMBL" id="CM045771">
    <property type="protein sequence ID" value="KAI7988568.1"/>
    <property type="molecule type" value="Genomic_DNA"/>
</dbReference>
<comment type="caution">
    <text evidence="1">The sequence shown here is derived from an EMBL/GenBank/DDBJ whole genome shotgun (WGS) entry which is preliminary data.</text>
</comment>
<keyword evidence="2" id="KW-1185">Reference proteome</keyword>
<protein>
    <submittedName>
        <fullName evidence="1">Uncharacterized protein</fullName>
    </submittedName>
</protein>
<accession>A0ACC0FJZ9</accession>
<evidence type="ECO:0000313" key="2">
    <source>
        <dbReference type="Proteomes" id="UP001060215"/>
    </source>
</evidence>
<gene>
    <name evidence="1" type="ORF">LOK49_LG13G00724</name>
</gene>
<organism evidence="1 2">
    <name type="scientific">Camellia lanceoleosa</name>
    <dbReference type="NCBI Taxonomy" id="1840588"/>
    <lineage>
        <taxon>Eukaryota</taxon>
        <taxon>Viridiplantae</taxon>
        <taxon>Streptophyta</taxon>
        <taxon>Embryophyta</taxon>
        <taxon>Tracheophyta</taxon>
        <taxon>Spermatophyta</taxon>
        <taxon>Magnoliopsida</taxon>
        <taxon>eudicotyledons</taxon>
        <taxon>Gunneridae</taxon>
        <taxon>Pentapetalae</taxon>
        <taxon>asterids</taxon>
        <taxon>Ericales</taxon>
        <taxon>Theaceae</taxon>
        <taxon>Camellia</taxon>
    </lineage>
</organism>
<proteinExistence type="predicted"/>
<sequence>MLVYCVPCGSDRVLHLLMQLLVYVFFQPIKRLHGHLMFGDACIHVSQEDVPDAEARAQKEDLVLWPPVIIIHNSSIAENNVGERKVITLEALGEFLRGKGFSGGKIKTYLGKPANHSVRVVKFLGTFSGLQDAERLHKYFVDNKHGRVEFEQVTLSSSKGKSSSNNDVGVMQGHSMEELVLYGYIGIAEDLDKVDMDTKRKSLIKSKEIQDLANAAVKPE</sequence>
<reference evidence="1 2" key="1">
    <citation type="journal article" date="2022" name="Plant J.">
        <title>Chromosome-level genome of Camellia lanceoleosa provides a valuable resource for understanding genome evolution and self-incompatibility.</title>
        <authorList>
            <person name="Gong W."/>
            <person name="Xiao S."/>
            <person name="Wang L."/>
            <person name="Liao Z."/>
            <person name="Chang Y."/>
            <person name="Mo W."/>
            <person name="Hu G."/>
            <person name="Li W."/>
            <person name="Zhao G."/>
            <person name="Zhu H."/>
            <person name="Hu X."/>
            <person name="Ji K."/>
            <person name="Xiang X."/>
            <person name="Song Q."/>
            <person name="Yuan D."/>
            <person name="Jin S."/>
            <person name="Zhang L."/>
        </authorList>
    </citation>
    <scope>NUCLEOTIDE SEQUENCE [LARGE SCALE GENOMIC DNA]</scope>
    <source>
        <strain evidence="1">SQ_2022a</strain>
    </source>
</reference>
<name>A0ACC0FJZ9_9ERIC</name>